<evidence type="ECO:0000313" key="2">
    <source>
        <dbReference type="EMBL" id="KGO99565.1"/>
    </source>
</evidence>
<evidence type="ECO:0000313" key="3">
    <source>
        <dbReference type="Proteomes" id="UP000030003"/>
    </source>
</evidence>
<keyword evidence="3" id="KW-1185">Reference proteome</keyword>
<evidence type="ECO:0000256" key="1">
    <source>
        <dbReference type="SAM" id="MobiDB-lite"/>
    </source>
</evidence>
<protein>
    <submittedName>
        <fullName evidence="2">Uncharacterized protein</fullName>
    </submittedName>
</protein>
<name>A0A0A0M921_9GAMM</name>
<organism evidence="2 3">
    <name type="scientific">Lysobacter defluvii IMMIB APB-9 = DSM 18482</name>
    <dbReference type="NCBI Taxonomy" id="1385515"/>
    <lineage>
        <taxon>Bacteria</taxon>
        <taxon>Pseudomonadati</taxon>
        <taxon>Pseudomonadota</taxon>
        <taxon>Gammaproteobacteria</taxon>
        <taxon>Lysobacterales</taxon>
        <taxon>Lysobacteraceae</taxon>
        <taxon>Novilysobacter</taxon>
    </lineage>
</organism>
<sequence length="100" mass="10179">MDRRLHNNLTALAMAGAVLVVALVSASPLETPGHAQAPATDATGPASTLLAALERAGAPVEAAIDGGPDDPSTAGRSGTTGVRHVHRRIAMPYFTFLPRG</sequence>
<accession>A0A0A0M921</accession>
<comment type="caution">
    <text evidence="2">The sequence shown here is derived from an EMBL/GenBank/DDBJ whole genome shotgun (WGS) entry which is preliminary data.</text>
</comment>
<feature type="region of interest" description="Disordered" evidence="1">
    <location>
        <begin position="61"/>
        <end position="82"/>
    </location>
</feature>
<dbReference type="EMBL" id="AVBH01000011">
    <property type="protein sequence ID" value="KGO99565.1"/>
    <property type="molecule type" value="Genomic_DNA"/>
</dbReference>
<reference evidence="2 3" key="1">
    <citation type="submission" date="2013-08" db="EMBL/GenBank/DDBJ databases">
        <title>Genomic analysis of Lysobacter defluvii.</title>
        <authorList>
            <person name="Wang Q."/>
            <person name="Wang G."/>
        </authorList>
    </citation>
    <scope>NUCLEOTIDE SEQUENCE [LARGE SCALE GENOMIC DNA]</scope>
    <source>
        <strain evidence="2 3">IMMIB APB-9</strain>
    </source>
</reference>
<gene>
    <name evidence="2" type="ORF">N791_04300</name>
</gene>
<dbReference type="RefSeq" id="WP_027068779.1">
    <property type="nucleotide sequence ID" value="NZ_AUHT01000004.1"/>
</dbReference>
<proteinExistence type="predicted"/>
<dbReference type="Proteomes" id="UP000030003">
    <property type="component" value="Unassembled WGS sequence"/>
</dbReference>
<dbReference type="AlphaFoldDB" id="A0A0A0M921"/>
<dbReference type="STRING" id="1385515.GCA_000423325_00203"/>